<dbReference type="RefSeq" id="WP_060983949.1">
    <property type="nucleotide sequence ID" value="NZ_CP037867.1"/>
</dbReference>
<name>A0A4P6WXY6_HYDPS</name>
<comment type="similarity">
    <text evidence="1 2">Belongs to the enoyl-CoA hydratase/isomerase family.</text>
</comment>
<dbReference type="InterPro" id="IPR018376">
    <property type="entry name" value="Enoyl-CoA_hyd/isom_CS"/>
</dbReference>
<dbReference type="Gene3D" id="3.90.226.10">
    <property type="entry name" value="2-enoyl-CoA Hydratase, Chain A, domain 1"/>
    <property type="match status" value="1"/>
</dbReference>
<dbReference type="AlphaFoldDB" id="A0A4P6WXY6"/>
<dbReference type="PROSITE" id="PS00166">
    <property type="entry name" value="ENOYL_COA_HYDRATASE"/>
    <property type="match status" value="1"/>
</dbReference>
<dbReference type="SUPFAM" id="SSF52096">
    <property type="entry name" value="ClpP/crotonase"/>
    <property type="match status" value="1"/>
</dbReference>
<keyword evidence="4" id="KW-1185">Reference proteome</keyword>
<sequence>MSAESPILFTIDADGIGTLTLNRPGQLNAFDLPMIDAWRAALESAEADDRVRVIVVTGTGRAFCAGGDFDEMAKFSELDSLGRKNFLYRHVHRIALTLERMEKPVIAAINGAARGAGCDMALMCDLRVMASSATLAESYIDIGLMAGDAGAWFLPRLIGTARALELFWTGRTVDAQEAERIGMVNRVVPDEELMATTYALARTIAAKPQQAVRFFRRAVYQSQTMALATHLDMVSSHMAVLEDTPEHRDGIAAFRSRMRGAKK</sequence>
<evidence type="ECO:0000313" key="4">
    <source>
        <dbReference type="Proteomes" id="UP000293912"/>
    </source>
</evidence>
<gene>
    <name evidence="3" type="primary">echA8</name>
    <name evidence="3" type="ORF">HPF_12675</name>
</gene>
<dbReference type="CDD" id="cd06558">
    <property type="entry name" value="crotonase-like"/>
    <property type="match status" value="1"/>
</dbReference>
<dbReference type="GO" id="GO:0004300">
    <property type="term" value="F:enoyl-CoA hydratase activity"/>
    <property type="evidence" value="ECO:0007669"/>
    <property type="project" value="UniProtKB-EC"/>
</dbReference>
<evidence type="ECO:0000256" key="1">
    <source>
        <dbReference type="ARBA" id="ARBA00005254"/>
    </source>
</evidence>
<dbReference type="EMBL" id="CP037867">
    <property type="protein sequence ID" value="QBM28547.1"/>
    <property type="molecule type" value="Genomic_DNA"/>
</dbReference>
<organism evidence="3 4">
    <name type="scientific">Hydrogenophaga pseudoflava</name>
    <name type="common">Pseudomonas carboxydoflava</name>
    <dbReference type="NCBI Taxonomy" id="47421"/>
    <lineage>
        <taxon>Bacteria</taxon>
        <taxon>Pseudomonadati</taxon>
        <taxon>Pseudomonadota</taxon>
        <taxon>Betaproteobacteria</taxon>
        <taxon>Burkholderiales</taxon>
        <taxon>Comamonadaceae</taxon>
        <taxon>Hydrogenophaga</taxon>
    </lineage>
</organism>
<dbReference type="PANTHER" id="PTHR43802:SF1">
    <property type="entry name" value="IP11341P-RELATED"/>
    <property type="match status" value="1"/>
</dbReference>
<evidence type="ECO:0000256" key="2">
    <source>
        <dbReference type="RuleBase" id="RU003707"/>
    </source>
</evidence>
<dbReference type="InterPro" id="IPR001753">
    <property type="entry name" value="Enoyl-CoA_hydra/iso"/>
</dbReference>
<dbReference type="KEGG" id="hpse:HPF_12675"/>
<dbReference type="Pfam" id="PF00378">
    <property type="entry name" value="ECH_1"/>
    <property type="match status" value="1"/>
</dbReference>
<accession>A0A4P6WXY6</accession>
<dbReference type="EC" id="4.2.1.17" evidence="3"/>
<dbReference type="InterPro" id="IPR029045">
    <property type="entry name" value="ClpP/crotonase-like_dom_sf"/>
</dbReference>
<evidence type="ECO:0000313" key="3">
    <source>
        <dbReference type="EMBL" id="QBM28547.1"/>
    </source>
</evidence>
<proteinExistence type="inferred from homology"/>
<dbReference type="Proteomes" id="UP000293912">
    <property type="component" value="Chromosome"/>
</dbReference>
<reference evidence="3 4" key="1">
    <citation type="submission" date="2019-03" db="EMBL/GenBank/DDBJ databases">
        <authorList>
            <person name="Sebastian G."/>
            <person name="Baumann P."/>
            <person name="Ruckert C."/>
            <person name="Kalinowski J."/>
            <person name="Nebel B."/>
            <person name="Takors R."/>
            <person name="Blombach B."/>
        </authorList>
    </citation>
    <scope>NUCLEOTIDE SEQUENCE [LARGE SCALE GENOMIC DNA]</scope>
    <source>
        <strain evidence="3 4">DSM 1084</strain>
    </source>
</reference>
<protein>
    <submittedName>
        <fullName evidence="3">Putative enoyl-CoA hydratase echA8</fullName>
        <ecNumber evidence="3">4.2.1.17</ecNumber>
    </submittedName>
</protein>
<dbReference type="PANTHER" id="PTHR43802">
    <property type="entry name" value="ENOYL-COA HYDRATASE"/>
    <property type="match status" value="1"/>
</dbReference>
<keyword evidence="3" id="KW-0456">Lyase</keyword>